<sequence>MMGGTYLIGVVFSLLVFLMIILALRNSGMKEKYSVWWFLVGVAVLVVSIFPGVLTWVAKSLGVVVPLNLGFFLSGVVLLLMTLQFSVDLSRSDAEKRHLVEEVALLKQRIEVLERKTGVTRHPRAGADATDFAPDEDAKENKSQ</sequence>
<evidence type="ECO:0000256" key="1">
    <source>
        <dbReference type="SAM" id="MobiDB-lite"/>
    </source>
</evidence>
<dbReference type="InterPro" id="IPR019277">
    <property type="entry name" value="DUF2304"/>
</dbReference>
<name>A0A2X2YLZ6_9ACTO</name>
<dbReference type="OMA" id="HIYYAPS"/>
<keyword evidence="2" id="KW-1133">Transmembrane helix</keyword>
<accession>A0A2X2YLZ6</accession>
<dbReference type="RefSeq" id="WP_004007370.1">
    <property type="nucleotide sequence ID" value="NZ_CAMYEK010000008.1"/>
</dbReference>
<evidence type="ECO:0000256" key="2">
    <source>
        <dbReference type="SAM" id="Phobius"/>
    </source>
</evidence>
<dbReference type="AlphaFoldDB" id="A0A2X2YLZ6"/>
<dbReference type="Proteomes" id="UP000553981">
    <property type="component" value="Unassembled WGS sequence"/>
</dbReference>
<keyword evidence="2" id="KW-0472">Membrane</keyword>
<dbReference type="GeneID" id="55565202"/>
<dbReference type="Proteomes" id="UP000250245">
    <property type="component" value="Unassembled WGS sequence"/>
</dbReference>
<feature type="transmembrane region" description="Helical" evidence="2">
    <location>
        <begin position="6"/>
        <end position="24"/>
    </location>
</feature>
<dbReference type="Pfam" id="PF10066">
    <property type="entry name" value="DUF2304"/>
    <property type="match status" value="1"/>
</dbReference>
<gene>
    <name evidence="3" type="ORF">HHJ67_04740</name>
    <name evidence="4" type="ORF">NCTC11820_01523</name>
</gene>
<feature type="region of interest" description="Disordered" evidence="1">
    <location>
        <begin position="120"/>
        <end position="144"/>
    </location>
</feature>
<proteinExistence type="predicted"/>
<feature type="transmembrane region" description="Helical" evidence="2">
    <location>
        <begin position="36"/>
        <end position="57"/>
    </location>
</feature>
<feature type="transmembrane region" description="Helical" evidence="2">
    <location>
        <begin position="69"/>
        <end position="87"/>
    </location>
</feature>
<dbReference type="EMBL" id="JABCUI010000002">
    <property type="protein sequence ID" value="NMW87058.1"/>
    <property type="molecule type" value="Genomic_DNA"/>
</dbReference>
<reference evidence="3 6" key="2">
    <citation type="submission" date="2020-04" db="EMBL/GenBank/DDBJ databases">
        <title>Antimicrobial susceptibility and clonality of vaginal-derived multi-drug resistant Mobiluncus isolates in China.</title>
        <authorList>
            <person name="Zhang X."/>
        </authorList>
    </citation>
    <scope>NUCLEOTIDE SEQUENCE [LARGE SCALE GENOMIC DNA]</scope>
    <source>
        <strain evidence="3 6">19</strain>
    </source>
</reference>
<protein>
    <submittedName>
        <fullName evidence="3">DUF2304 domain-containing protein</fullName>
    </submittedName>
</protein>
<evidence type="ECO:0000313" key="4">
    <source>
        <dbReference type="EMBL" id="SQB65456.1"/>
    </source>
</evidence>
<evidence type="ECO:0000313" key="6">
    <source>
        <dbReference type="Proteomes" id="UP000553981"/>
    </source>
</evidence>
<organism evidence="4 5">
    <name type="scientific">Mobiluncus curtisii</name>
    <dbReference type="NCBI Taxonomy" id="2051"/>
    <lineage>
        <taxon>Bacteria</taxon>
        <taxon>Bacillati</taxon>
        <taxon>Actinomycetota</taxon>
        <taxon>Actinomycetes</taxon>
        <taxon>Actinomycetales</taxon>
        <taxon>Actinomycetaceae</taxon>
        <taxon>Mobiluncus</taxon>
    </lineage>
</organism>
<evidence type="ECO:0000313" key="5">
    <source>
        <dbReference type="Proteomes" id="UP000250245"/>
    </source>
</evidence>
<keyword evidence="2" id="KW-0812">Transmembrane</keyword>
<dbReference type="EMBL" id="UASJ01000001">
    <property type="protein sequence ID" value="SQB65456.1"/>
    <property type="molecule type" value="Genomic_DNA"/>
</dbReference>
<reference evidence="4 5" key="1">
    <citation type="submission" date="2018-06" db="EMBL/GenBank/DDBJ databases">
        <authorList>
            <consortium name="Pathogen Informatics"/>
            <person name="Doyle S."/>
        </authorList>
    </citation>
    <scope>NUCLEOTIDE SEQUENCE [LARGE SCALE GENOMIC DNA]</scope>
    <source>
        <strain evidence="4 5">NCTC11820</strain>
    </source>
</reference>
<evidence type="ECO:0000313" key="3">
    <source>
        <dbReference type="EMBL" id="NMW87058.1"/>
    </source>
</evidence>